<organism evidence="2 3">
    <name type="scientific">Phlyctema vagabunda</name>
    <dbReference type="NCBI Taxonomy" id="108571"/>
    <lineage>
        <taxon>Eukaryota</taxon>
        <taxon>Fungi</taxon>
        <taxon>Dikarya</taxon>
        <taxon>Ascomycota</taxon>
        <taxon>Pezizomycotina</taxon>
        <taxon>Leotiomycetes</taxon>
        <taxon>Helotiales</taxon>
        <taxon>Dermateaceae</taxon>
        <taxon>Phlyctema</taxon>
    </lineage>
</organism>
<dbReference type="SUPFAM" id="SSF56300">
    <property type="entry name" value="Metallo-dependent phosphatases"/>
    <property type="match status" value="1"/>
</dbReference>
<dbReference type="InterPro" id="IPR014485">
    <property type="entry name" value="Pesterase_C1039"/>
</dbReference>
<dbReference type="InterPro" id="IPR006179">
    <property type="entry name" value="5_nucleotidase/apyrase"/>
</dbReference>
<proteinExistence type="predicted"/>
<name>A0ABR4PEP7_9HELO</name>
<dbReference type="InterPro" id="IPR029052">
    <property type="entry name" value="Metallo-depent_PP-like"/>
</dbReference>
<keyword evidence="3" id="KW-1185">Reference proteome</keyword>
<dbReference type="PANTHER" id="PTHR11575">
    <property type="entry name" value="5'-NUCLEOTIDASE-RELATED"/>
    <property type="match status" value="1"/>
</dbReference>
<dbReference type="InterPro" id="IPR041823">
    <property type="entry name" value="YHR202W_N"/>
</dbReference>
<dbReference type="SUPFAM" id="SSF55816">
    <property type="entry name" value="5'-nucleotidase (syn. UDP-sugar hydrolase), C-terminal domain"/>
    <property type="match status" value="1"/>
</dbReference>
<evidence type="ECO:0000313" key="2">
    <source>
        <dbReference type="EMBL" id="KAL3421794.1"/>
    </source>
</evidence>
<reference evidence="2 3" key="1">
    <citation type="submission" date="2024-06" db="EMBL/GenBank/DDBJ databases">
        <title>Complete genome of Phlyctema vagabunda strain 19-DSS-EL-015.</title>
        <authorList>
            <person name="Fiorenzani C."/>
        </authorList>
    </citation>
    <scope>NUCLEOTIDE SEQUENCE [LARGE SCALE GENOMIC DNA]</scope>
    <source>
        <strain evidence="2 3">19-DSS-EL-015</strain>
    </source>
</reference>
<evidence type="ECO:0000259" key="1">
    <source>
        <dbReference type="Pfam" id="PF21953"/>
    </source>
</evidence>
<dbReference type="Gene3D" id="3.60.21.10">
    <property type="match status" value="1"/>
</dbReference>
<dbReference type="Pfam" id="PF21953">
    <property type="entry name" value="NadN_nucleosid_C"/>
    <property type="match status" value="1"/>
</dbReference>
<dbReference type="PANTHER" id="PTHR11575:SF22">
    <property type="entry name" value="ADL392WP"/>
    <property type="match status" value="1"/>
</dbReference>
<dbReference type="Proteomes" id="UP001629113">
    <property type="component" value="Unassembled WGS sequence"/>
</dbReference>
<protein>
    <submittedName>
        <fullName evidence="2">Calcineurin-like phosphoesterase</fullName>
    </submittedName>
</protein>
<accession>A0ABR4PEP7</accession>
<dbReference type="PIRSF" id="PIRSF017316">
    <property type="entry name" value="Pesterase_C1039"/>
    <property type="match status" value="1"/>
</dbReference>
<dbReference type="Gene3D" id="3.90.780.10">
    <property type="entry name" value="5'-Nucleotidase, C-terminal domain"/>
    <property type="match status" value="2"/>
</dbReference>
<feature type="domain" description="Putative 5'-nucleotidase C-terminal" evidence="1">
    <location>
        <begin position="437"/>
        <end position="636"/>
    </location>
</feature>
<sequence length="692" mass="75867">MEERGSADASLKATSFRLPVVDVHAFQDSSSPVTMRSSSLLTLAATLGLSAACDSCYGPSSAVVHERNVRRMQPGASNATSGPKAPLEWGQINFMHTTDTHGWLEGHIKEQNYGADWGDFVSFSRHMKQKAGNLGVDLLLIDTGDLHDGNGLSDAIIPDGTLSNPIFEEVAYDVLTIGNHELYLTDIAYDTYANFSKVWGDKYVTSNVQIINPATGQYEYIGSKFRYFTTPHGLRIMTFGVLFDFTGNSNVSKIIKAADMIQQQWFIDAIHYSQPVDLFLLIGHNPVRRTDYSSTFGLLHDTIRAANPHTPIQAFGGHSHIRDFTVYDEASTGIESGRYCETLGWVSMSGINSTSFKGNVYPRGVSNPSRKAVNTSTNGLVYSRRYLDWNRLTFEYHATQSQASTFDYHSGLRVTDDITDIRTKLKLSSLYGCAPETYCESCQPFGAEGNIFSLVAKALGATVINKTRSDIARFIIVNTGSIRFDLVQGPFTYDDSFIVSPFNDAFEFIPSVPYSIAKNLINAMNGAVLNDKRNAFGSMPLPSNHDSCIDPTIGNIAARATEDFKTRGISRRQTVVTPGYVTKDDWGSDGDDTPHSAIPSYTQPNYAQGNGSFPDDGTEPDVVDVVFLDYFASTVVAQLNKLAGATPYSITDVSYYLDPSFTTQSYLPEYAKITPAWQADVPNCPVGAGVGF</sequence>
<dbReference type="InterPro" id="IPR053828">
    <property type="entry name" value="Nucleosidase_C"/>
</dbReference>
<dbReference type="CDD" id="cd07407">
    <property type="entry name" value="MPP_YHR202W_N"/>
    <property type="match status" value="1"/>
</dbReference>
<dbReference type="EMBL" id="JBFCZG010000005">
    <property type="protein sequence ID" value="KAL3421794.1"/>
    <property type="molecule type" value="Genomic_DNA"/>
</dbReference>
<comment type="caution">
    <text evidence="2">The sequence shown here is derived from an EMBL/GenBank/DDBJ whole genome shotgun (WGS) entry which is preliminary data.</text>
</comment>
<dbReference type="InterPro" id="IPR036907">
    <property type="entry name" value="5'-Nucleotdase_C_sf"/>
</dbReference>
<evidence type="ECO:0000313" key="3">
    <source>
        <dbReference type="Proteomes" id="UP001629113"/>
    </source>
</evidence>
<gene>
    <name evidence="2" type="ORF">PVAG01_05950</name>
</gene>